<feature type="transmembrane region" description="Helical" evidence="1">
    <location>
        <begin position="133"/>
        <end position="153"/>
    </location>
</feature>
<evidence type="ECO:0000256" key="1">
    <source>
        <dbReference type="SAM" id="Phobius"/>
    </source>
</evidence>
<dbReference type="AlphaFoldDB" id="A0A4Y2JZE3"/>
<protein>
    <submittedName>
        <fullName evidence="2">Uncharacterized protein</fullName>
    </submittedName>
</protein>
<sequence length="154" mass="18426">MKLYYDAHGKRLVTEREIVHLDESDYIVLERYRAQLDEYRLPLETLEHSQQMKECAQWVERIVTAPEVAESVLPQGRDADVKTETYTLLLLVLQFRSRYEERDVAKYFAIFTALSFLGLMQRRKEMRKRMAKVVRWILVAAVCSLAWAVWMRYF</sequence>
<organism evidence="2 3">
    <name type="scientific">Araneus ventricosus</name>
    <name type="common">Orbweaver spider</name>
    <name type="synonym">Epeira ventricosa</name>
    <dbReference type="NCBI Taxonomy" id="182803"/>
    <lineage>
        <taxon>Eukaryota</taxon>
        <taxon>Metazoa</taxon>
        <taxon>Ecdysozoa</taxon>
        <taxon>Arthropoda</taxon>
        <taxon>Chelicerata</taxon>
        <taxon>Arachnida</taxon>
        <taxon>Araneae</taxon>
        <taxon>Araneomorphae</taxon>
        <taxon>Entelegynae</taxon>
        <taxon>Araneoidea</taxon>
        <taxon>Araneidae</taxon>
        <taxon>Araneus</taxon>
    </lineage>
</organism>
<keyword evidence="1" id="KW-1133">Transmembrane helix</keyword>
<keyword evidence="1" id="KW-0472">Membrane</keyword>
<keyword evidence="1" id="KW-0812">Transmembrane</keyword>
<gene>
    <name evidence="2" type="ORF">AVEN_220795_1</name>
</gene>
<evidence type="ECO:0000313" key="2">
    <source>
        <dbReference type="EMBL" id="GBM95227.1"/>
    </source>
</evidence>
<dbReference type="Proteomes" id="UP000499080">
    <property type="component" value="Unassembled WGS sequence"/>
</dbReference>
<keyword evidence="3" id="KW-1185">Reference proteome</keyword>
<comment type="caution">
    <text evidence="2">The sequence shown here is derived from an EMBL/GenBank/DDBJ whole genome shotgun (WGS) entry which is preliminary data.</text>
</comment>
<proteinExistence type="predicted"/>
<evidence type="ECO:0000313" key="3">
    <source>
        <dbReference type="Proteomes" id="UP000499080"/>
    </source>
</evidence>
<reference evidence="2 3" key="1">
    <citation type="journal article" date="2019" name="Sci. Rep.">
        <title>Orb-weaving spider Araneus ventricosus genome elucidates the spidroin gene catalogue.</title>
        <authorList>
            <person name="Kono N."/>
            <person name="Nakamura H."/>
            <person name="Ohtoshi R."/>
            <person name="Moran D.A.P."/>
            <person name="Shinohara A."/>
            <person name="Yoshida Y."/>
            <person name="Fujiwara M."/>
            <person name="Mori M."/>
            <person name="Tomita M."/>
            <person name="Arakawa K."/>
        </authorList>
    </citation>
    <scope>NUCLEOTIDE SEQUENCE [LARGE SCALE GENOMIC DNA]</scope>
</reference>
<accession>A0A4Y2JZE3</accession>
<dbReference type="EMBL" id="BGPR01192463">
    <property type="protein sequence ID" value="GBM95227.1"/>
    <property type="molecule type" value="Genomic_DNA"/>
</dbReference>
<name>A0A4Y2JZE3_ARAVE</name>